<feature type="transmembrane region" description="Helical" evidence="8">
    <location>
        <begin position="325"/>
        <end position="344"/>
    </location>
</feature>
<evidence type="ECO:0000256" key="4">
    <source>
        <dbReference type="ARBA" id="ARBA00022475"/>
    </source>
</evidence>
<gene>
    <name evidence="9" type="ORF">POL25_39615</name>
</gene>
<organism evidence="9 10">
    <name type="scientific">Nannocystis bainbridge</name>
    <dbReference type="NCBI Taxonomy" id="2995303"/>
    <lineage>
        <taxon>Bacteria</taxon>
        <taxon>Pseudomonadati</taxon>
        <taxon>Myxococcota</taxon>
        <taxon>Polyangia</taxon>
        <taxon>Nannocystales</taxon>
        <taxon>Nannocystaceae</taxon>
        <taxon>Nannocystis</taxon>
    </lineage>
</organism>
<evidence type="ECO:0000256" key="5">
    <source>
        <dbReference type="ARBA" id="ARBA00022692"/>
    </source>
</evidence>
<feature type="transmembrane region" description="Helical" evidence="8">
    <location>
        <begin position="131"/>
        <end position="149"/>
    </location>
</feature>
<feature type="transmembrane region" description="Helical" evidence="8">
    <location>
        <begin position="205"/>
        <end position="225"/>
    </location>
</feature>
<comment type="caution">
    <text evidence="9">The sequence shown here is derived from an EMBL/GenBank/DDBJ whole genome shotgun (WGS) entry which is preliminary data.</text>
</comment>
<sequence>MTAARASLSAGTARRVRPVLVGLAVLVVLGALLQLAVGAAPLDLAHAVGCLVSPDPTCEPSERYILTALRLPRTLGAMVVGAGLAVSGCAMQGLFRNPLADPSLVGVSSGAALGAGLAIVLGRALPVLPGGLTQPVFAFFGGLVATWIVHALARVRGQTSVVGLLLAGIAVSALASAAIGLLGYLADDRQLRDLSLWLLGGLGGITHSVGLILVPLVGLSGVLLWRRARELDALLLGEAEAFHLGVDVERLRRRVITEVALAVGVCVAFTGIIGFVGLVVPHLLRGLVGPRHRVLIPAAALGGAALLLFADAAARTMLAPAELPVGILTSLLGAPVFLALLARVRASEFA</sequence>
<evidence type="ECO:0000313" key="9">
    <source>
        <dbReference type="EMBL" id="MDC0723062.1"/>
    </source>
</evidence>
<dbReference type="InterPro" id="IPR000522">
    <property type="entry name" value="ABC_transptr_permease_BtuC"/>
</dbReference>
<evidence type="ECO:0000256" key="3">
    <source>
        <dbReference type="ARBA" id="ARBA00022448"/>
    </source>
</evidence>
<dbReference type="EMBL" id="JAQNDL010000004">
    <property type="protein sequence ID" value="MDC0723062.1"/>
    <property type="molecule type" value="Genomic_DNA"/>
</dbReference>
<dbReference type="InterPro" id="IPR037294">
    <property type="entry name" value="ABC_BtuC-like"/>
</dbReference>
<evidence type="ECO:0000256" key="8">
    <source>
        <dbReference type="SAM" id="Phobius"/>
    </source>
</evidence>
<reference evidence="9 10" key="1">
    <citation type="submission" date="2022-11" db="EMBL/GenBank/DDBJ databases">
        <title>Minimal conservation of predation-associated metabolite biosynthetic gene clusters underscores biosynthetic potential of Myxococcota including descriptions for ten novel species: Archangium lansinium sp. nov., Myxococcus landrumus sp. nov., Nannocystis bai.</title>
        <authorList>
            <person name="Ahearne A."/>
            <person name="Stevens C."/>
            <person name="Dowd S."/>
        </authorList>
    </citation>
    <scope>NUCLEOTIDE SEQUENCE [LARGE SCALE GENOMIC DNA]</scope>
    <source>
        <strain evidence="9 10">BB15-2</strain>
    </source>
</reference>
<dbReference type="CDD" id="cd06550">
    <property type="entry name" value="TM_ABC_iron-siderophores_like"/>
    <property type="match status" value="1"/>
</dbReference>
<evidence type="ECO:0000256" key="6">
    <source>
        <dbReference type="ARBA" id="ARBA00022989"/>
    </source>
</evidence>
<feature type="transmembrane region" description="Helical" evidence="8">
    <location>
        <begin position="103"/>
        <end position="125"/>
    </location>
</feature>
<comment type="similarity">
    <text evidence="2">Belongs to the binding-protein-dependent transport system permease family. FecCD subfamily.</text>
</comment>
<keyword evidence="10" id="KW-1185">Reference proteome</keyword>
<dbReference type="PANTHER" id="PTHR30472">
    <property type="entry name" value="FERRIC ENTEROBACTIN TRANSPORT SYSTEM PERMEASE PROTEIN"/>
    <property type="match status" value="1"/>
</dbReference>
<accession>A0ABT5EE03</accession>
<keyword evidence="4" id="KW-1003">Cell membrane</keyword>
<evidence type="ECO:0000256" key="7">
    <source>
        <dbReference type="ARBA" id="ARBA00023136"/>
    </source>
</evidence>
<name>A0ABT5EE03_9BACT</name>
<keyword evidence="7 8" id="KW-0472">Membrane</keyword>
<feature type="transmembrane region" description="Helical" evidence="8">
    <location>
        <begin position="259"/>
        <end position="282"/>
    </location>
</feature>
<protein>
    <submittedName>
        <fullName evidence="9">Iron ABC transporter permease</fullName>
    </submittedName>
</protein>
<dbReference type="PANTHER" id="PTHR30472:SF25">
    <property type="entry name" value="ABC TRANSPORTER PERMEASE PROTEIN MJ0876-RELATED"/>
    <property type="match status" value="1"/>
</dbReference>
<dbReference type="Proteomes" id="UP001221686">
    <property type="component" value="Unassembled WGS sequence"/>
</dbReference>
<proteinExistence type="inferred from homology"/>
<feature type="transmembrane region" description="Helical" evidence="8">
    <location>
        <begin position="71"/>
        <end position="91"/>
    </location>
</feature>
<keyword evidence="6 8" id="KW-1133">Transmembrane helix</keyword>
<feature type="transmembrane region" description="Helical" evidence="8">
    <location>
        <begin position="161"/>
        <end position="185"/>
    </location>
</feature>
<dbReference type="SUPFAM" id="SSF81345">
    <property type="entry name" value="ABC transporter involved in vitamin B12 uptake, BtuC"/>
    <property type="match status" value="1"/>
</dbReference>
<comment type="subcellular location">
    <subcellularLocation>
        <location evidence="1">Cell membrane</location>
        <topology evidence="1">Multi-pass membrane protein</topology>
    </subcellularLocation>
</comment>
<evidence type="ECO:0000313" key="10">
    <source>
        <dbReference type="Proteomes" id="UP001221686"/>
    </source>
</evidence>
<keyword evidence="5 8" id="KW-0812">Transmembrane</keyword>
<keyword evidence="3" id="KW-0813">Transport</keyword>
<dbReference type="Gene3D" id="1.10.3470.10">
    <property type="entry name" value="ABC transporter involved in vitamin B12 uptake, BtuC"/>
    <property type="match status" value="1"/>
</dbReference>
<evidence type="ECO:0000256" key="2">
    <source>
        <dbReference type="ARBA" id="ARBA00007935"/>
    </source>
</evidence>
<feature type="transmembrane region" description="Helical" evidence="8">
    <location>
        <begin position="294"/>
        <end position="313"/>
    </location>
</feature>
<evidence type="ECO:0000256" key="1">
    <source>
        <dbReference type="ARBA" id="ARBA00004651"/>
    </source>
</evidence>
<dbReference type="Pfam" id="PF01032">
    <property type="entry name" value="FecCD"/>
    <property type="match status" value="1"/>
</dbReference>
<dbReference type="RefSeq" id="WP_272091599.1">
    <property type="nucleotide sequence ID" value="NZ_JAQNDL010000004.1"/>
</dbReference>